<dbReference type="Pfam" id="PF16219">
    <property type="entry name" value="DUF4879"/>
    <property type="match status" value="1"/>
</dbReference>
<dbReference type="Proteomes" id="UP000190064">
    <property type="component" value="Unassembled WGS sequence"/>
</dbReference>
<gene>
    <name evidence="2" type="ORF">BTA35_0207850</name>
</gene>
<evidence type="ECO:0000256" key="1">
    <source>
        <dbReference type="SAM" id="SignalP"/>
    </source>
</evidence>
<dbReference type="RefSeq" id="WP_078319247.1">
    <property type="nucleotide sequence ID" value="NZ_FXTS01000012.1"/>
</dbReference>
<keyword evidence="3" id="KW-1185">Reference proteome</keyword>
<dbReference type="EMBL" id="MTSD02000002">
    <property type="protein sequence ID" value="OOV87895.1"/>
    <property type="molecule type" value="Genomic_DNA"/>
</dbReference>
<protein>
    <submittedName>
        <fullName evidence="2">Uncharacterized protein</fullName>
    </submittedName>
</protein>
<keyword evidence="1" id="KW-0732">Signal</keyword>
<sequence length="136" mass="14379">MKHLLIKSIILLAATVTSLNALSQDIQLSNKQLPPAVPPVTVFQKLDLSQFKVKFSDTPLQQLGSAGMGTRGSAPALTQVQVFAVGSSNCGWEAISANTFATSCDHGGSVLRSVILEVGYSNASLRTAWMSGAFRL</sequence>
<evidence type="ECO:0000313" key="2">
    <source>
        <dbReference type="EMBL" id="OOV87895.1"/>
    </source>
</evidence>
<reference evidence="2" key="1">
    <citation type="submission" date="2017-02" db="EMBL/GenBank/DDBJ databases">
        <title>Draft Genome Sequence of the Salt Water Bacterium Oceanospirillum linum ATCC 11336.</title>
        <authorList>
            <person name="Trachtenberg A.M."/>
            <person name="Carney J.G."/>
            <person name="Linnane J.D."/>
            <person name="Rheaume B.A."/>
            <person name="Pitts N.L."/>
            <person name="Mykles D.L."/>
            <person name="Maclea K.S."/>
        </authorList>
    </citation>
    <scope>NUCLEOTIDE SEQUENCE [LARGE SCALE GENOMIC DNA]</scope>
    <source>
        <strain evidence="2">ATCC 11336</strain>
    </source>
</reference>
<feature type="chain" id="PRO_5015553136" evidence="1">
    <location>
        <begin position="24"/>
        <end position="136"/>
    </location>
</feature>
<dbReference type="InterPro" id="IPR032624">
    <property type="entry name" value="DUF4879"/>
</dbReference>
<accession>A0A1T1HDJ4</accession>
<organism evidence="2 3">
    <name type="scientific">Oceanospirillum linum</name>
    <dbReference type="NCBI Taxonomy" id="966"/>
    <lineage>
        <taxon>Bacteria</taxon>
        <taxon>Pseudomonadati</taxon>
        <taxon>Pseudomonadota</taxon>
        <taxon>Gammaproteobacteria</taxon>
        <taxon>Oceanospirillales</taxon>
        <taxon>Oceanospirillaceae</taxon>
        <taxon>Oceanospirillum</taxon>
    </lineage>
</organism>
<comment type="caution">
    <text evidence="2">The sequence shown here is derived from an EMBL/GenBank/DDBJ whole genome shotgun (WGS) entry which is preliminary data.</text>
</comment>
<name>A0A1T1HDJ4_OCELI</name>
<proteinExistence type="predicted"/>
<dbReference type="AlphaFoldDB" id="A0A1T1HDJ4"/>
<dbReference type="STRING" id="966.BTA35_0207850"/>
<evidence type="ECO:0000313" key="3">
    <source>
        <dbReference type="Proteomes" id="UP000190064"/>
    </source>
</evidence>
<feature type="signal peptide" evidence="1">
    <location>
        <begin position="1"/>
        <end position="23"/>
    </location>
</feature>